<dbReference type="AlphaFoldDB" id="A0A0M3IS67"/>
<organism evidence="1 2">
    <name type="scientific">Ascaris lumbricoides</name>
    <name type="common">Giant roundworm</name>
    <dbReference type="NCBI Taxonomy" id="6252"/>
    <lineage>
        <taxon>Eukaryota</taxon>
        <taxon>Metazoa</taxon>
        <taxon>Ecdysozoa</taxon>
        <taxon>Nematoda</taxon>
        <taxon>Chromadorea</taxon>
        <taxon>Rhabditida</taxon>
        <taxon>Spirurina</taxon>
        <taxon>Ascaridomorpha</taxon>
        <taxon>Ascaridoidea</taxon>
        <taxon>Ascarididae</taxon>
        <taxon>Ascaris</taxon>
    </lineage>
</organism>
<accession>A0A0M3IS67</accession>
<keyword evidence="1" id="KW-1185">Reference proteome</keyword>
<proteinExistence type="predicted"/>
<name>A0A0M3IS67_ASCLU</name>
<dbReference type="Proteomes" id="UP000036681">
    <property type="component" value="Unplaced"/>
</dbReference>
<evidence type="ECO:0000313" key="2">
    <source>
        <dbReference type="WBParaSite" id="ALUE_0002159501-mRNA-1"/>
    </source>
</evidence>
<dbReference type="WBParaSite" id="ALUE_0002159501-mRNA-1">
    <property type="protein sequence ID" value="ALUE_0002159501-mRNA-1"/>
    <property type="gene ID" value="ALUE_0002159501"/>
</dbReference>
<protein>
    <submittedName>
        <fullName evidence="2">TSPc domain-containing protein</fullName>
    </submittedName>
</protein>
<sequence>MGLFGADGYIFPPIGDLCAMIDFLCGKVTRGRGRYKCRHGGLDPTAEADGKLGRLIVAQIKYYNSDEGEENMLGVATSPSDDALAVQVSDAAGSIDSGGESSDQMSSSTANAYNYRIALLQVMLIKI</sequence>
<reference evidence="2" key="1">
    <citation type="submission" date="2017-02" db="UniProtKB">
        <authorList>
            <consortium name="WormBaseParasite"/>
        </authorList>
    </citation>
    <scope>IDENTIFICATION</scope>
</reference>
<evidence type="ECO:0000313" key="1">
    <source>
        <dbReference type="Proteomes" id="UP000036681"/>
    </source>
</evidence>